<evidence type="ECO:0000256" key="3">
    <source>
        <dbReference type="ARBA" id="ARBA00023002"/>
    </source>
</evidence>
<evidence type="ECO:0000256" key="2">
    <source>
        <dbReference type="ARBA" id="ARBA00022723"/>
    </source>
</evidence>
<evidence type="ECO:0000256" key="1">
    <source>
        <dbReference type="ARBA" id="ARBA00006787"/>
    </source>
</evidence>
<dbReference type="InterPro" id="IPR004294">
    <property type="entry name" value="Carotenoid_Oase"/>
</dbReference>
<gene>
    <name evidence="7" type="ORF">D3872_05075</name>
</gene>
<feature type="region of interest" description="Disordered" evidence="6">
    <location>
        <begin position="1"/>
        <end position="20"/>
    </location>
</feature>
<dbReference type="PANTHER" id="PTHR10543">
    <property type="entry name" value="BETA-CAROTENE DIOXYGENASE"/>
    <property type="match status" value="1"/>
</dbReference>
<evidence type="ECO:0000256" key="5">
    <source>
        <dbReference type="PIRSR" id="PIRSR604294-1"/>
    </source>
</evidence>
<dbReference type="AlphaFoldDB" id="A0A418Y604"/>
<keyword evidence="8" id="KW-1185">Reference proteome</keyword>
<feature type="binding site" evidence="5">
    <location>
        <position position="193"/>
    </location>
    <ligand>
        <name>Fe cation</name>
        <dbReference type="ChEBI" id="CHEBI:24875"/>
        <note>catalytic</note>
    </ligand>
</feature>
<dbReference type="PANTHER" id="PTHR10543:SF89">
    <property type="entry name" value="CAROTENOID 9,10(9',10')-CLEAVAGE DIOXYGENASE 1"/>
    <property type="match status" value="1"/>
</dbReference>
<dbReference type="InterPro" id="IPR011047">
    <property type="entry name" value="Quinoprotein_ADH-like_sf"/>
</dbReference>
<dbReference type="OrthoDB" id="6636843at2"/>
<proteinExistence type="inferred from homology"/>
<keyword evidence="2 5" id="KW-0479">Metal-binding</keyword>
<dbReference type="GO" id="GO:0016121">
    <property type="term" value="P:carotene catabolic process"/>
    <property type="evidence" value="ECO:0007669"/>
    <property type="project" value="TreeGrafter"/>
</dbReference>
<feature type="binding site" evidence="5">
    <location>
        <position position="480"/>
    </location>
    <ligand>
        <name>Fe cation</name>
        <dbReference type="ChEBI" id="CHEBI:24875"/>
        <note>catalytic</note>
    </ligand>
</feature>
<feature type="binding site" evidence="5">
    <location>
        <position position="244"/>
    </location>
    <ligand>
        <name>Fe cation</name>
        <dbReference type="ChEBI" id="CHEBI:24875"/>
        <note>catalytic</note>
    </ligand>
</feature>
<keyword evidence="3" id="KW-0560">Oxidoreductase</keyword>
<name>A0A418Y604_9BURK</name>
<protein>
    <submittedName>
        <fullName evidence="7">Carotenoid oxygenase family protein</fullName>
    </submittedName>
</protein>
<accession>A0A418Y604</accession>
<dbReference type="GO" id="GO:0010436">
    <property type="term" value="F:carotenoid dioxygenase activity"/>
    <property type="evidence" value="ECO:0007669"/>
    <property type="project" value="TreeGrafter"/>
</dbReference>
<dbReference type="EMBL" id="QYUP01000055">
    <property type="protein sequence ID" value="RJG22709.1"/>
    <property type="molecule type" value="Genomic_DNA"/>
</dbReference>
<evidence type="ECO:0000313" key="7">
    <source>
        <dbReference type="EMBL" id="RJG22709.1"/>
    </source>
</evidence>
<evidence type="ECO:0000256" key="6">
    <source>
        <dbReference type="SAM" id="MobiDB-lite"/>
    </source>
</evidence>
<comment type="caution">
    <text evidence="7">The sequence shown here is derived from an EMBL/GenBank/DDBJ whole genome shotgun (WGS) entry which is preliminary data.</text>
</comment>
<evidence type="ECO:0000256" key="4">
    <source>
        <dbReference type="ARBA" id="ARBA00023004"/>
    </source>
</evidence>
<organism evidence="7 8">
    <name type="scientific">Massilia cavernae</name>
    <dbReference type="NCBI Taxonomy" id="2320864"/>
    <lineage>
        <taxon>Bacteria</taxon>
        <taxon>Pseudomonadati</taxon>
        <taxon>Pseudomonadota</taxon>
        <taxon>Betaproteobacteria</taxon>
        <taxon>Burkholderiales</taxon>
        <taxon>Oxalobacteraceae</taxon>
        <taxon>Telluria group</taxon>
        <taxon>Massilia</taxon>
    </lineage>
</organism>
<comment type="similarity">
    <text evidence="1">Belongs to the carotenoid oxygenase family.</text>
</comment>
<sequence>MATRAVSGPRLDIPTSQLPTLPGVPMSEPFHAIPSFYGTETPLRFEADVHDCEVIGRIPSELEGTLYRAGPDTQFPTLAADNIVNGDGMVSSFDFRDGHVAFKCRYVKTERFLKERAARGRLYGKYRNQHTDAAETHGTDRDNTGNTTAFFHAGRLLALREDSYPHQIDPDTLETLPKWDFAGQLKGMSLTAHPKIDPVTGEWWSYGFYCRGTLDADMALQVIDAKGKVVREEFFQSPYAGLAHDFGVTREHVIFAVMPLTTDAARIAAGGDFYAYDPDLPSLWGIMRRDATVDTIRWFKLHECVSGHIMNAYTDGDMVHIDATISKGSAFPFFNDVHGNKVDPAQGIPLVTRLSFDLSSAEDKVTRTPFPGAMGEMPRCDPRYAMAAYRWGFIKTRNGIGRLDWKTRELAEHVIPGGSSQEPVFVPRRADSAEGDGFLLSLVNKPAEGCAELYVLDAQHMEAPPLARVRLPFKQPMAFHGNFVPRAERP</sequence>
<feature type="binding site" evidence="5">
    <location>
        <position position="308"/>
    </location>
    <ligand>
        <name>Fe cation</name>
        <dbReference type="ChEBI" id="CHEBI:24875"/>
        <note>catalytic</note>
    </ligand>
</feature>
<dbReference type="SUPFAM" id="SSF50998">
    <property type="entry name" value="Quinoprotein alcohol dehydrogenase-like"/>
    <property type="match status" value="1"/>
</dbReference>
<reference evidence="7 8" key="1">
    <citation type="submission" date="2018-09" db="EMBL/GenBank/DDBJ databases">
        <authorList>
            <person name="Zhu H."/>
        </authorList>
    </citation>
    <scope>NUCLEOTIDE SEQUENCE [LARGE SCALE GENOMIC DNA]</scope>
    <source>
        <strain evidence="7 8">K1S02-61</strain>
    </source>
</reference>
<dbReference type="Proteomes" id="UP000284006">
    <property type="component" value="Unassembled WGS sequence"/>
</dbReference>
<keyword evidence="4 5" id="KW-0408">Iron</keyword>
<dbReference type="Pfam" id="PF03055">
    <property type="entry name" value="RPE65"/>
    <property type="match status" value="1"/>
</dbReference>
<evidence type="ECO:0000313" key="8">
    <source>
        <dbReference type="Proteomes" id="UP000284006"/>
    </source>
</evidence>
<comment type="cofactor">
    <cofactor evidence="5">
        <name>Fe(2+)</name>
        <dbReference type="ChEBI" id="CHEBI:29033"/>
    </cofactor>
    <text evidence="5">Binds 1 Fe(2+) ion per subunit.</text>
</comment>
<dbReference type="GO" id="GO:0046872">
    <property type="term" value="F:metal ion binding"/>
    <property type="evidence" value="ECO:0007669"/>
    <property type="project" value="UniProtKB-KW"/>
</dbReference>